<dbReference type="InterPro" id="IPR036047">
    <property type="entry name" value="F-box-like_dom_sf"/>
</dbReference>
<evidence type="ECO:0000313" key="3">
    <source>
        <dbReference type="Proteomes" id="UP000029121"/>
    </source>
</evidence>
<dbReference type="Proteomes" id="UP000029121">
    <property type="component" value="Unassembled WGS sequence"/>
</dbReference>
<organism evidence="2 3">
    <name type="scientific">Capsella rubella</name>
    <dbReference type="NCBI Taxonomy" id="81985"/>
    <lineage>
        <taxon>Eukaryota</taxon>
        <taxon>Viridiplantae</taxon>
        <taxon>Streptophyta</taxon>
        <taxon>Embryophyta</taxon>
        <taxon>Tracheophyta</taxon>
        <taxon>Spermatophyta</taxon>
        <taxon>Magnoliopsida</taxon>
        <taxon>eudicotyledons</taxon>
        <taxon>Gunneridae</taxon>
        <taxon>Pentapetalae</taxon>
        <taxon>rosids</taxon>
        <taxon>malvids</taxon>
        <taxon>Brassicales</taxon>
        <taxon>Brassicaceae</taxon>
        <taxon>Camelineae</taxon>
        <taxon>Capsella</taxon>
    </lineage>
</organism>
<dbReference type="Pfam" id="PF08387">
    <property type="entry name" value="FBD"/>
    <property type="match status" value="1"/>
</dbReference>
<dbReference type="AlphaFoldDB" id="R0EZD8"/>
<dbReference type="InterPro" id="IPR055411">
    <property type="entry name" value="LRR_FXL15/At3g58940/PEG3-like"/>
</dbReference>
<reference evidence="3" key="1">
    <citation type="journal article" date="2013" name="Nat. Genet.">
        <title>The Capsella rubella genome and the genomic consequences of rapid mating system evolution.</title>
        <authorList>
            <person name="Slotte T."/>
            <person name="Hazzouri K.M."/>
            <person name="Agren J.A."/>
            <person name="Koenig D."/>
            <person name="Maumus F."/>
            <person name="Guo Y.L."/>
            <person name="Steige K."/>
            <person name="Platts A.E."/>
            <person name="Escobar J.S."/>
            <person name="Newman L.K."/>
            <person name="Wang W."/>
            <person name="Mandakova T."/>
            <person name="Vello E."/>
            <person name="Smith L.M."/>
            <person name="Henz S.R."/>
            <person name="Steffen J."/>
            <person name="Takuno S."/>
            <person name="Brandvain Y."/>
            <person name="Coop G."/>
            <person name="Andolfatto P."/>
            <person name="Hu T.T."/>
            <person name="Blanchette M."/>
            <person name="Clark R.M."/>
            <person name="Quesneville H."/>
            <person name="Nordborg M."/>
            <person name="Gaut B.S."/>
            <person name="Lysak M.A."/>
            <person name="Jenkins J."/>
            <person name="Grimwood J."/>
            <person name="Chapman J."/>
            <person name="Prochnik S."/>
            <person name="Shu S."/>
            <person name="Rokhsar D."/>
            <person name="Schmutz J."/>
            <person name="Weigel D."/>
            <person name="Wright S.I."/>
        </authorList>
    </citation>
    <scope>NUCLEOTIDE SEQUENCE [LARGE SCALE GENOMIC DNA]</scope>
    <source>
        <strain evidence="3">cv. Monte Gargano</strain>
    </source>
</reference>
<dbReference type="InterPro" id="IPR050232">
    <property type="entry name" value="FBL13/AtMIF1-like"/>
</dbReference>
<dbReference type="SUPFAM" id="SSF52047">
    <property type="entry name" value="RNI-like"/>
    <property type="match status" value="1"/>
</dbReference>
<dbReference type="PROSITE" id="PS50181">
    <property type="entry name" value="FBOX"/>
    <property type="match status" value="1"/>
</dbReference>
<accession>R0EZD8</accession>
<name>R0EZD8_9BRAS</name>
<gene>
    <name evidence="2" type="ORF">CARUB_v10027954mg</name>
</gene>
<dbReference type="STRING" id="81985.R0EZD8"/>
<feature type="domain" description="F-box" evidence="1">
    <location>
        <begin position="3"/>
        <end position="39"/>
    </location>
</feature>
<protein>
    <recommendedName>
        <fullName evidence="1">F-box domain-containing protein</fullName>
    </recommendedName>
</protein>
<dbReference type="Pfam" id="PF24758">
    <property type="entry name" value="LRR_At5g56370"/>
    <property type="match status" value="1"/>
</dbReference>
<dbReference type="PANTHER" id="PTHR31900:SF33">
    <property type="entry name" value="PROTEIN WITH RNI-LIKE_FBD-LIKE DOMAIN"/>
    <property type="match status" value="1"/>
</dbReference>
<dbReference type="Pfam" id="PF00646">
    <property type="entry name" value="F-box"/>
    <property type="match status" value="1"/>
</dbReference>
<dbReference type="SMART" id="SM00579">
    <property type="entry name" value="FBD"/>
    <property type="match status" value="1"/>
</dbReference>
<proteinExistence type="predicted"/>
<dbReference type="InterPro" id="IPR006566">
    <property type="entry name" value="FBD"/>
</dbReference>
<keyword evidence="3" id="KW-1185">Reference proteome</keyword>
<dbReference type="InterPro" id="IPR053781">
    <property type="entry name" value="F-box_AtFBL13-like"/>
</dbReference>
<dbReference type="SUPFAM" id="SSF81383">
    <property type="entry name" value="F-box domain"/>
    <property type="match status" value="1"/>
</dbReference>
<evidence type="ECO:0000259" key="1">
    <source>
        <dbReference type="PROSITE" id="PS50181"/>
    </source>
</evidence>
<evidence type="ECO:0000313" key="2">
    <source>
        <dbReference type="EMBL" id="EOA14682.1"/>
    </source>
</evidence>
<dbReference type="InterPro" id="IPR001810">
    <property type="entry name" value="F-box_dom"/>
</dbReference>
<sequence>MGRKNLNDLPDYLLTYILSYLPTKDSVRTSVLSKRWERLWLMVQGLDLNVKDFPLNGQAFASLVDKYMEFNASENLSMNHRSTMRKFKIKYNEFVNYGGRLRELVSTVVDRKVEHLDVEAKMLPSIRDFMPDNIFKSKTLVFLKLVSVGLANPGFVVSLPCLKTMHLENNFYTEDGPLVIKSLISDCPVLEDLTLVRLPIDRNHIEFLLFLRVKSQSLKRFRYAFANNRGGTDFLVEIDAPLLEYLTFKDNQSDIITVKNLSSLYGINIDTKFNVEIGGSPLKPGNDIKRNTIRAFLLGISNVRRMIISKRTIEVLERYLQLTPLPKFPKLYHLQAAFPNSLLHILPVFLESFQNLKNLILEFSVSRHPVPIRLSYVPRCFLLTLERVELKGLIVEEESGRNLARYFLENSAVLKKLNLRFRDSLTTKQARKISNDLLTCAKCSSKCKIIIH</sequence>
<dbReference type="OrthoDB" id="1077610at2759"/>
<dbReference type="EMBL" id="KB870812">
    <property type="protein sequence ID" value="EOA14682.1"/>
    <property type="molecule type" value="Genomic_DNA"/>
</dbReference>
<dbReference type="PANTHER" id="PTHR31900">
    <property type="entry name" value="F-BOX/RNI SUPERFAMILY PROTEIN-RELATED"/>
    <property type="match status" value="1"/>
</dbReference>
<dbReference type="Gene3D" id="1.20.1280.50">
    <property type="match status" value="1"/>
</dbReference>
<dbReference type="CDD" id="cd22160">
    <property type="entry name" value="F-box_AtFBL13-like"/>
    <property type="match status" value="1"/>
</dbReference>
<dbReference type="KEGG" id="crb:17875659"/>